<proteinExistence type="predicted"/>
<evidence type="ECO:0000313" key="3">
    <source>
        <dbReference type="Proteomes" id="UP000758155"/>
    </source>
</evidence>
<dbReference type="EMBL" id="SWKV01000029">
    <property type="protein sequence ID" value="KAF3039733.1"/>
    <property type="molecule type" value="Genomic_DNA"/>
</dbReference>
<name>A0A9P5C0P0_9PLEO</name>
<keyword evidence="3" id="KW-1185">Reference proteome</keyword>
<evidence type="ECO:0000313" key="2">
    <source>
        <dbReference type="EMBL" id="KAF3039733.1"/>
    </source>
</evidence>
<dbReference type="Proteomes" id="UP000758155">
    <property type="component" value="Unassembled WGS sequence"/>
</dbReference>
<comment type="caution">
    <text evidence="2">The sequence shown here is derived from an EMBL/GenBank/DDBJ whole genome shotgun (WGS) entry which is preliminary data.</text>
</comment>
<dbReference type="OrthoDB" id="5126878at2759"/>
<dbReference type="InterPro" id="IPR053178">
    <property type="entry name" value="Osmoadaptation_assoc"/>
</dbReference>
<protein>
    <submittedName>
        <fullName evidence="2">Uncharacterized protein</fullName>
    </submittedName>
</protein>
<organism evidence="2 3">
    <name type="scientific">Didymella heteroderae</name>
    <dbReference type="NCBI Taxonomy" id="1769908"/>
    <lineage>
        <taxon>Eukaryota</taxon>
        <taxon>Fungi</taxon>
        <taxon>Dikarya</taxon>
        <taxon>Ascomycota</taxon>
        <taxon>Pezizomycotina</taxon>
        <taxon>Dothideomycetes</taxon>
        <taxon>Pleosporomycetidae</taxon>
        <taxon>Pleosporales</taxon>
        <taxon>Pleosporineae</taxon>
        <taxon>Didymellaceae</taxon>
        <taxon>Didymella</taxon>
    </lineage>
</organism>
<dbReference type="PANTHER" id="PTHR38111">
    <property type="entry name" value="ZN(2)-C6 FUNGAL-TYPE DOMAIN-CONTAINING PROTEIN-RELATED"/>
    <property type="match status" value="1"/>
</dbReference>
<dbReference type="PANTHER" id="PTHR38111:SF2">
    <property type="entry name" value="FINGER DOMAIN PROTEIN, PUTATIVE (AFU_ORTHOLOGUE AFUA_1G01560)-RELATED"/>
    <property type="match status" value="1"/>
</dbReference>
<dbReference type="AlphaFoldDB" id="A0A9P5C0P0"/>
<accession>A0A9P5C0P0</accession>
<sequence length="657" mass="72149">MTPKVYTLDSSEEISGSSTSTPLELRLSTQRKAESGSGTFQTLAPVAMAKVRTSKKVAGHKMKVLDAYIRQLQQEASLALIKPSSEEGTLISRWIDMLGSAHENSRPLSILGTWIQSIPARIGSSSMLDLAVEFLIDSHAVYWDDSYSKRRAASVTKSKALKRLQLAVPQDQSRKTYEMVLATKMHYAAETLLGVDTMYHAIHAFGLAELLKAGGVANVDDEHYWNLIDNTYIDDVNEAMLAGRASVYDNDYYLSATHPAALKPNLVQLIPSQRASMSIMHVFVQCPRLNCLVRHAIMHPEDSDALAAAVSLAEYLWQIDLPAHVAELLYTAVTIVNAPPCLEMADLLTETLQFNSVQNMILCTRYWMLQNVLCGLTDTLHRHFPTGVSLSLLPTLETVRQFDFDAGIRLAESLAWADAVSQRLPLVPLRLHTPLQISIGPWYRTIRDVNAFSEVDAMLTVITNPDLTQAVRMKNWLIEVCDRIHEQWAVSTVDENSLCEALDSMAGEKIPDWLPTRVRFEAEDGDMVIKLDYEKSTGNYQNHISLGGNKPISHQPGLRMVDNTATYGHSSTIKEIADDIEGSHASPSLDILATPATATSPPPVAADFLFTSGRNLCSTSGCWPTATAGAPNEIAGLPTYAGASKTFGPCDASSFVK</sequence>
<reference evidence="2" key="1">
    <citation type="submission" date="2019-04" db="EMBL/GenBank/DDBJ databases">
        <title>Sequencing of skin fungus with MAO and IRED activity.</title>
        <authorList>
            <person name="Marsaioli A.J."/>
            <person name="Bonatto J.M.C."/>
            <person name="Reis Junior O."/>
        </authorList>
    </citation>
    <scope>NUCLEOTIDE SEQUENCE</scope>
    <source>
        <strain evidence="2">28M1</strain>
    </source>
</reference>
<feature type="region of interest" description="Disordered" evidence="1">
    <location>
        <begin position="1"/>
        <end position="24"/>
    </location>
</feature>
<evidence type="ECO:0000256" key="1">
    <source>
        <dbReference type="SAM" id="MobiDB-lite"/>
    </source>
</evidence>
<gene>
    <name evidence="2" type="ORF">E8E12_006068</name>
</gene>